<protein>
    <submittedName>
        <fullName evidence="1">Uncharacterized protein</fullName>
    </submittedName>
</protein>
<proteinExistence type="predicted"/>
<organism evidence="1 2">
    <name type="scientific">Chiloscyllium punctatum</name>
    <name type="common">Brownbanded bambooshark</name>
    <name type="synonym">Hemiscyllium punctatum</name>
    <dbReference type="NCBI Taxonomy" id="137246"/>
    <lineage>
        <taxon>Eukaryota</taxon>
        <taxon>Metazoa</taxon>
        <taxon>Chordata</taxon>
        <taxon>Craniata</taxon>
        <taxon>Vertebrata</taxon>
        <taxon>Chondrichthyes</taxon>
        <taxon>Elasmobranchii</taxon>
        <taxon>Galeomorphii</taxon>
        <taxon>Galeoidea</taxon>
        <taxon>Orectolobiformes</taxon>
        <taxon>Hemiscylliidae</taxon>
        <taxon>Chiloscyllium</taxon>
    </lineage>
</organism>
<dbReference type="AlphaFoldDB" id="A0A401TSR2"/>
<dbReference type="Proteomes" id="UP000287033">
    <property type="component" value="Unassembled WGS sequence"/>
</dbReference>
<evidence type="ECO:0000313" key="1">
    <source>
        <dbReference type="EMBL" id="GCC45676.1"/>
    </source>
</evidence>
<sequence length="80" mass="8081">MRLPGGGVNGSQATVEVGRAESRVAALSMRGGGEVGELAGPCSSYAVLAAPPRHAGAWRSSVLLPGQEQLRNAVRPVCGV</sequence>
<name>A0A401TSR2_CHIPU</name>
<keyword evidence="2" id="KW-1185">Reference proteome</keyword>
<gene>
    <name evidence="1" type="ORF">chiPu_0029677</name>
</gene>
<dbReference type="EMBL" id="BEZZ01163201">
    <property type="protein sequence ID" value="GCC45676.1"/>
    <property type="molecule type" value="Genomic_DNA"/>
</dbReference>
<accession>A0A401TSR2</accession>
<comment type="caution">
    <text evidence="1">The sequence shown here is derived from an EMBL/GenBank/DDBJ whole genome shotgun (WGS) entry which is preliminary data.</text>
</comment>
<evidence type="ECO:0000313" key="2">
    <source>
        <dbReference type="Proteomes" id="UP000287033"/>
    </source>
</evidence>
<feature type="non-terminal residue" evidence="1">
    <location>
        <position position="80"/>
    </location>
</feature>
<reference evidence="1 2" key="1">
    <citation type="journal article" date="2018" name="Nat. Ecol. Evol.">
        <title>Shark genomes provide insights into elasmobranch evolution and the origin of vertebrates.</title>
        <authorList>
            <person name="Hara Y"/>
            <person name="Yamaguchi K"/>
            <person name="Onimaru K"/>
            <person name="Kadota M"/>
            <person name="Koyanagi M"/>
            <person name="Keeley SD"/>
            <person name="Tatsumi K"/>
            <person name="Tanaka K"/>
            <person name="Motone F"/>
            <person name="Kageyama Y"/>
            <person name="Nozu R"/>
            <person name="Adachi N"/>
            <person name="Nishimura O"/>
            <person name="Nakagawa R"/>
            <person name="Tanegashima C"/>
            <person name="Kiyatake I"/>
            <person name="Matsumoto R"/>
            <person name="Murakumo K"/>
            <person name="Nishida K"/>
            <person name="Terakita A"/>
            <person name="Kuratani S"/>
            <person name="Sato K"/>
            <person name="Hyodo S Kuraku.S."/>
        </authorList>
    </citation>
    <scope>NUCLEOTIDE SEQUENCE [LARGE SCALE GENOMIC DNA]</scope>
</reference>